<feature type="compositionally biased region" description="Low complexity" evidence="1">
    <location>
        <begin position="61"/>
        <end position="75"/>
    </location>
</feature>
<evidence type="ECO:0000313" key="4">
    <source>
        <dbReference type="EMBL" id="MFC5910985.1"/>
    </source>
</evidence>
<dbReference type="EMBL" id="JBHSQJ010000141">
    <property type="protein sequence ID" value="MFC5910985.1"/>
    <property type="molecule type" value="Genomic_DNA"/>
</dbReference>
<evidence type="ECO:0000256" key="1">
    <source>
        <dbReference type="SAM" id="MobiDB-lite"/>
    </source>
</evidence>
<dbReference type="Pfam" id="PF14016">
    <property type="entry name" value="DUF4232"/>
    <property type="match status" value="1"/>
</dbReference>
<evidence type="ECO:0000259" key="3">
    <source>
        <dbReference type="Pfam" id="PF14016"/>
    </source>
</evidence>
<proteinExistence type="predicted"/>
<comment type="caution">
    <text evidence="4">The sequence shown here is derived from an EMBL/GenBank/DDBJ whole genome shotgun (WGS) entry which is preliminary data.</text>
</comment>
<accession>A0ABW1G8A3</accession>
<feature type="chain" id="PRO_5045810668" evidence="2">
    <location>
        <begin position="22"/>
        <end position="231"/>
    </location>
</feature>
<name>A0ABW1G8A3_9ACTN</name>
<dbReference type="Proteomes" id="UP001596174">
    <property type="component" value="Unassembled WGS sequence"/>
</dbReference>
<evidence type="ECO:0000313" key="5">
    <source>
        <dbReference type="Proteomes" id="UP001596174"/>
    </source>
</evidence>
<feature type="region of interest" description="Disordered" evidence="1">
    <location>
        <begin position="31"/>
        <end position="85"/>
    </location>
</feature>
<organism evidence="4 5">
    <name type="scientific">Streptacidiphilus monticola</name>
    <dbReference type="NCBI Taxonomy" id="2161674"/>
    <lineage>
        <taxon>Bacteria</taxon>
        <taxon>Bacillati</taxon>
        <taxon>Actinomycetota</taxon>
        <taxon>Actinomycetes</taxon>
        <taxon>Kitasatosporales</taxon>
        <taxon>Streptomycetaceae</taxon>
        <taxon>Streptacidiphilus</taxon>
    </lineage>
</organism>
<feature type="domain" description="DUF4232" evidence="3">
    <location>
        <begin position="88"/>
        <end position="208"/>
    </location>
</feature>
<protein>
    <submittedName>
        <fullName evidence="4">DUF4232 domain-containing protein</fullName>
    </submittedName>
</protein>
<dbReference type="InterPro" id="IPR025326">
    <property type="entry name" value="DUF4232"/>
</dbReference>
<evidence type="ECO:0000256" key="2">
    <source>
        <dbReference type="SAM" id="SignalP"/>
    </source>
</evidence>
<sequence>MQIRARLAAPALALAAGLVLAGCNDNSGSSAAAATAGGSSTSAGSSPSGGSTGTTGGTGSTGSTSGGTSAASANGGATGGSSSGPARCRTADVAFGYGPDSGAQAVGEQGGVNVTLTNKGPSSCSFYGYPGVDLVGTVDGKAFTWSLVRGGKAKPSRTTVKPGGTAHFWITYLPDSGKGGNQVIKVKKIVITPPDETHQSTLAWDYQDVTLQDGATHPGTYVGAVEPGRTS</sequence>
<feature type="signal peptide" evidence="2">
    <location>
        <begin position="1"/>
        <end position="21"/>
    </location>
</feature>
<feature type="compositionally biased region" description="Gly residues" evidence="1">
    <location>
        <begin position="50"/>
        <end position="60"/>
    </location>
</feature>
<gene>
    <name evidence="4" type="ORF">ACFP3V_27745</name>
</gene>
<keyword evidence="2" id="KW-0732">Signal</keyword>
<dbReference type="PROSITE" id="PS51257">
    <property type="entry name" value="PROKAR_LIPOPROTEIN"/>
    <property type="match status" value="1"/>
</dbReference>
<dbReference type="RefSeq" id="WP_380589113.1">
    <property type="nucleotide sequence ID" value="NZ_JBHSQJ010000141.1"/>
</dbReference>
<keyword evidence="5" id="KW-1185">Reference proteome</keyword>
<feature type="compositionally biased region" description="Low complexity" evidence="1">
    <location>
        <begin position="31"/>
        <end position="49"/>
    </location>
</feature>
<reference evidence="5" key="1">
    <citation type="journal article" date="2019" name="Int. J. Syst. Evol. Microbiol.">
        <title>The Global Catalogue of Microorganisms (GCM) 10K type strain sequencing project: providing services to taxonomists for standard genome sequencing and annotation.</title>
        <authorList>
            <consortium name="The Broad Institute Genomics Platform"/>
            <consortium name="The Broad Institute Genome Sequencing Center for Infectious Disease"/>
            <person name="Wu L."/>
            <person name="Ma J."/>
        </authorList>
    </citation>
    <scope>NUCLEOTIDE SEQUENCE [LARGE SCALE GENOMIC DNA]</scope>
    <source>
        <strain evidence="5">JCM 4816</strain>
    </source>
</reference>